<keyword evidence="5 6" id="KW-0472">Membrane</keyword>
<feature type="transmembrane region" description="Helical" evidence="6">
    <location>
        <begin position="48"/>
        <end position="66"/>
    </location>
</feature>
<feature type="transmembrane region" description="Helical" evidence="6">
    <location>
        <begin position="25"/>
        <end position="42"/>
    </location>
</feature>
<proteinExistence type="predicted"/>
<dbReference type="Proteomes" id="UP000197596">
    <property type="component" value="Unassembled WGS sequence"/>
</dbReference>
<dbReference type="GO" id="GO:0017004">
    <property type="term" value="P:cytochrome complex assembly"/>
    <property type="evidence" value="ECO:0007669"/>
    <property type="project" value="UniProtKB-KW"/>
</dbReference>
<sequence>MELTEATQGYTQEQGFFRRLSAVDWIYAAALVAGSLYAFARFGDFMDYYEKAVLLLAAPTFAWLGWHWKSARLLMALIAIFSLGAIAMYGGALEMADKKFFLKYMLSSQSAILWMSALFFLSTLFYWGGLATRAGTGSAIGSRLCWAAVLLGFTGMMVRWYESYLIGPDVGHIPISNLYEVFILFCMITALFYLYYEERYATRQLGAFVLTVISAAVGFLMWYTVSRDAAEIQPLVPALQSWWMKIHVPANFIGYGTFALAAMVAVAYLLKEKGILADRLPSLEVLDDVMYKAIAVGFAFFTIATILGALWAAEAWGGYWSWDPKETWALIVWLNYAAWLHMRLMKGLRGQVAAWWALVGLLVTTFAFLGVNMFLSGLHSYGEL</sequence>
<dbReference type="NCBIfam" id="TIGR03144">
    <property type="entry name" value="cytochr_II_ccsB"/>
    <property type="match status" value="1"/>
</dbReference>
<feature type="transmembrane region" description="Helical" evidence="6">
    <location>
        <begin position="112"/>
        <end position="132"/>
    </location>
</feature>
<dbReference type="EMBL" id="NJGU01000019">
    <property type="protein sequence ID" value="OWY26492.1"/>
    <property type="molecule type" value="Genomic_DNA"/>
</dbReference>
<dbReference type="InterPro" id="IPR045062">
    <property type="entry name" value="Cyt_c_biogenesis_CcsA/CcmC"/>
</dbReference>
<gene>
    <name evidence="8" type="primary">ccsB</name>
    <name evidence="8" type="ORF">CEJ42_23850</name>
</gene>
<dbReference type="GO" id="GO:0020037">
    <property type="term" value="F:heme binding"/>
    <property type="evidence" value="ECO:0007669"/>
    <property type="project" value="InterPro"/>
</dbReference>
<comment type="caution">
    <text evidence="8">The sequence shown here is derived from an EMBL/GenBank/DDBJ whole genome shotgun (WGS) entry which is preliminary data.</text>
</comment>
<keyword evidence="3" id="KW-0201">Cytochrome c-type biogenesis</keyword>
<feature type="transmembrane region" description="Helical" evidence="6">
    <location>
        <begin position="173"/>
        <end position="195"/>
    </location>
</feature>
<feature type="domain" description="Cytochrome c assembly protein" evidence="7">
    <location>
        <begin position="176"/>
        <end position="379"/>
    </location>
</feature>
<evidence type="ECO:0000256" key="2">
    <source>
        <dbReference type="ARBA" id="ARBA00022692"/>
    </source>
</evidence>
<dbReference type="InterPro" id="IPR017562">
    <property type="entry name" value="Cyt_c_biogenesis_CcsA"/>
</dbReference>
<protein>
    <submittedName>
        <fullName evidence="8">C-type cytochrome biogenesis protein CcsB</fullName>
    </submittedName>
</protein>
<keyword evidence="4 6" id="KW-1133">Transmembrane helix</keyword>
<dbReference type="RefSeq" id="WP_088752763.1">
    <property type="nucleotide sequence ID" value="NZ_NJGU01000019.1"/>
</dbReference>
<feature type="transmembrane region" description="Helical" evidence="6">
    <location>
        <begin position="144"/>
        <end position="161"/>
    </location>
</feature>
<evidence type="ECO:0000313" key="9">
    <source>
        <dbReference type="Proteomes" id="UP000197596"/>
    </source>
</evidence>
<feature type="transmembrane region" description="Helical" evidence="6">
    <location>
        <begin position="252"/>
        <end position="270"/>
    </location>
</feature>
<reference evidence="8 9" key="1">
    <citation type="submission" date="2017-06" db="EMBL/GenBank/DDBJ databases">
        <title>Herbaspirillum phytohormonus sp. nov., isolated from the root nodule of Robinia pseudoacacia in lead-zinc mine.</title>
        <authorList>
            <person name="Fan M."/>
            <person name="Lin Y."/>
        </authorList>
    </citation>
    <scope>NUCLEOTIDE SEQUENCE [LARGE SCALE GENOMIC DNA]</scope>
    <source>
        <strain evidence="8 9">HZ10</strain>
    </source>
</reference>
<dbReference type="GO" id="GO:0005886">
    <property type="term" value="C:plasma membrane"/>
    <property type="evidence" value="ECO:0007669"/>
    <property type="project" value="TreeGrafter"/>
</dbReference>
<name>A0A246WMA1_9BURK</name>
<keyword evidence="2 6" id="KW-0812">Transmembrane</keyword>
<feature type="transmembrane region" description="Helical" evidence="6">
    <location>
        <begin position="291"/>
        <end position="313"/>
    </location>
</feature>
<comment type="subcellular location">
    <subcellularLocation>
        <location evidence="1">Membrane</location>
        <topology evidence="1">Multi-pass membrane protein</topology>
    </subcellularLocation>
</comment>
<evidence type="ECO:0000259" key="7">
    <source>
        <dbReference type="Pfam" id="PF01578"/>
    </source>
</evidence>
<dbReference type="AlphaFoldDB" id="A0A246WMA1"/>
<dbReference type="PANTHER" id="PTHR30071">
    <property type="entry name" value="HEME EXPORTER PROTEIN C"/>
    <property type="match status" value="1"/>
</dbReference>
<evidence type="ECO:0000256" key="4">
    <source>
        <dbReference type="ARBA" id="ARBA00022989"/>
    </source>
</evidence>
<evidence type="ECO:0000313" key="8">
    <source>
        <dbReference type="EMBL" id="OWY26492.1"/>
    </source>
</evidence>
<dbReference type="Pfam" id="PF01578">
    <property type="entry name" value="Cytochrom_C_asm"/>
    <property type="match status" value="1"/>
</dbReference>
<dbReference type="InterPro" id="IPR002541">
    <property type="entry name" value="Cyt_c_assembly"/>
</dbReference>
<accession>A0A246WMA1</accession>
<dbReference type="PANTHER" id="PTHR30071:SF1">
    <property type="entry name" value="CYTOCHROME B_B6 PROTEIN-RELATED"/>
    <property type="match status" value="1"/>
</dbReference>
<evidence type="ECO:0000256" key="1">
    <source>
        <dbReference type="ARBA" id="ARBA00004141"/>
    </source>
</evidence>
<evidence type="ECO:0000256" key="5">
    <source>
        <dbReference type="ARBA" id="ARBA00023136"/>
    </source>
</evidence>
<organism evidence="8 9">
    <name type="scientific">Herbaspirillum robiniae</name>
    <dbReference type="NCBI Taxonomy" id="2014887"/>
    <lineage>
        <taxon>Bacteria</taxon>
        <taxon>Pseudomonadati</taxon>
        <taxon>Pseudomonadota</taxon>
        <taxon>Betaproteobacteria</taxon>
        <taxon>Burkholderiales</taxon>
        <taxon>Oxalobacteraceae</taxon>
        <taxon>Herbaspirillum</taxon>
    </lineage>
</organism>
<feature type="transmembrane region" description="Helical" evidence="6">
    <location>
        <begin position="325"/>
        <end position="342"/>
    </location>
</feature>
<feature type="transmembrane region" description="Helical" evidence="6">
    <location>
        <begin position="73"/>
        <end position="92"/>
    </location>
</feature>
<evidence type="ECO:0000256" key="3">
    <source>
        <dbReference type="ARBA" id="ARBA00022748"/>
    </source>
</evidence>
<evidence type="ECO:0000256" key="6">
    <source>
        <dbReference type="SAM" id="Phobius"/>
    </source>
</evidence>
<feature type="transmembrane region" description="Helical" evidence="6">
    <location>
        <begin position="354"/>
        <end position="375"/>
    </location>
</feature>
<feature type="transmembrane region" description="Helical" evidence="6">
    <location>
        <begin position="207"/>
        <end position="225"/>
    </location>
</feature>